<keyword evidence="1" id="KW-0732">Signal</keyword>
<sequence>MKLPNLLTVVVGLLQGVASKSKYSACPDISPGPATAFQLPEILPISLFTDPIATESIRNTLALYAFALDGRNWAAFSRVFAPNVRANYSEPLGIMYGVQNITDKISAAASQFASTQHRYGTQYIAICSPSTAISVTYLQASHFLWPDIGPVVEDDNHTLFATGRYEDTWAKSSDGTWKIVNRNFVFMGPLIGSMGFQ</sequence>
<feature type="domain" description="SnoaL-like" evidence="2">
    <location>
        <begin position="54"/>
        <end position="182"/>
    </location>
</feature>
<dbReference type="EMBL" id="VICG01000003">
    <property type="protein sequence ID" value="KAA8573486.1"/>
    <property type="molecule type" value="Genomic_DNA"/>
</dbReference>
<evidence type="ECO:0000256" key="1">
    <source>
        <dbReference type="SAM" id="SignalP"/>
    </source>
</evidence>
<dbReference type="InterPro" id="IPR032710">
    <property type="entry name" value="NTF2-like_dom_sf"/>
</dbReference>
<dbReference type="SUPFAM" id="SSF54427">
    <property type="entry name" value="NTF2-like"/>
    <property type="match status" value="1"/>
</dbReference>
<dbReference type="Gene3D" id="3.10.450.50">
    <property type="match status" value="1"/>
</dbReference>
<comment type="caution">
    <text evidence="3">The sequence shown here is derived from an EMBL/GenBank/DDBJ whole genome shotgun (WGS) entry which is preliminary data.</text>
</comment>
<feature type="signal peptide" evidence="1">
    <location>
        <begin position="1"/>
        <end position="19"/>
    </location>
</feature>
<evidence type="ECO:0000259" key="2">
    <source>
        <dbReference type="Pfam" id="PF13577"/>
    </source>
</evidence>
<protein>
    <recommendedName>
        <fullName evidence="2">SnoaL-like domain-containing protein</fullName>
    </recommendedName>
</protein>
<evidence type="ECO:0000313" key="3">
    <source>
        <dbReference type="EMBL" id="KAA8573486.1"/>
    </source>
</evidence>
<dbReference type="AlphaFoldDB" id="A0A5M9K034"/>
<dbReference type="Pfam" id="PF13577">
    <property type="entry name" value="SnoaL_4"/>
    <property type="match status" value="1"/>
</dbReference>
<dbReference type="InterPro" id="IPR037401">
    <property type="entry name" value="SnoaL-like"/>
</dbReference>
<gene>
    <name evidence="3" type="ORF">EYC84_005071</name>
</gene>
<keyword evidence="4" id="KW-1185">Reference proteome</keyword>
<evidence type="ECO:0000313" key="4">
    <source>
        <dbReference type="Proteomes" id="UP000322873"/>
    </source>
</evidence>
<name>A0A5M9K034_MONFR</name>
<proteinExistence type="predicted"/>
<dbReference type="CDD" id="cd00531">
    <property type="entry name" value="NTF2_like"/>
    <property type="match status" value="1"/>
</dbReference>
<dbReference type="Proteomes" id="UP000322873">
    <property type="component" value="Unassembled WGS sequence"/>
</dbReference>
<organism evidence="3 4">
    <name type="scientific">Monilinia fructicola</name>
    <name type="common">Brown rot fungus</name>
    <name type="synonym">Ciboria fructicola</name>
    <dbReference type="NCBI Taxonomy" id="38448"/>
    <lineage>
        <taxon>Eukaryota</taxon>
        <taxon>Fungi</taxon>
        <taxon>Dikarya</taxon>
        <taxon>Ascomycota</taxon>
        <taxon>Pezizomycotina</taxon>
        <taxon>Leotiomycetes</taxon>
        <taxon>Helotiales</taxon>
        <taxon>Sclerotiniaceae</taxon>
        <taxon>Monilinia</taxon>
    </lineage>
</organism>
<reference evidence="3 4" key="1">
    <citation type="submission" date="2019-06" db="EMBL/GenBank/DDBJ databases">
        <title>Genome Sequence of the Brown Rot Fungal Pathogen Monilinia fructicola.</title>
        <authorList>
            <person name="De Miccolis Angelini R.M."/>
            <person name="Landi L."/>
            <person name="Abate D."/>
            <person name="Pollastro S."/>
            <person name="Romanazzi G."/>
            <person name="Faretra F."/>
        </authorList>
    </citation>
    <scope>NUCLEOTIDE SEQUENCE [LARGE SCALE GENOMIC DNA]</scope>
    <source>
        <strain evidence="3 4">Mfrc123</strain>
    </source>
</reference>
<accession>A0A5M9K034</accession>
<feature type="chain" id="PRO_5024422066" description="SnoaL-like domain-containing protein" evidence="1">
    <location>
        <begin position="20"/>
        <end position="197"/>
    </location>
</feature>
<dbReference type="VEuPathDB" id="FungiDB:MFRU_001g05440"/>